<organism evidence="1 2">
    <name type="scientific">Pontibacillus marinus BH030004 = DSM 16465</name>
    <dbReference type="NCBI Taxonomy" id="1385511"/>
    <lineage>
        <taxon>Bacteria</taxon>
        <taxon>Bacillati</taxon>
        <taxon>Bacillota</taxon>
        <taxon>Bacilli</taxon>
        <taxon>Bacillales</taxon>
        <taxon>Bacillaceae</taxon>
        <taxon>Pontibacillus</taxon>
    </lineage>
</organism>
<dbReference type="AlphaFoldDB" id="A0A0A5G8Q0"/>
<dbReference type="eggNOG" id="COG4195">
    <property type="taxonomic scope" value="Bacteria"/>
</dbReference>
<dbReference type="Proteomes" id="UP000030403">
    <property type="component" value="Unassembled WGS sequence"/>
</dbReference>
<evidence type="ECO:0000313" key="1">
    <source>
        <dbReference type="EMBL" id="KGX89496.1"/>
    </source>
</evidence>
<dbReference type="OrthoDB" id="2692258at2"/>
<keyword evidence="2" id="KW-1185">Reference proteome</keyword>
<proteinExistence type="predicted"/>
<dbReference type="STRING" id="1385511.GCA_000425225_00533"/>
<dbReference type="RefSeq" id="WP_027447994.1">
    <property type="nucleotide sequence ID" value="NZ_KE384331.1"/>
</dbReference>
<sequence length="469" mass="52757">MKIKVTLRSLFMLLLGFGLFGAMVNEVVFGESAVSSQDEVVCESCWEFTYVDNQSNVFIDGKEEGDYLPVSSFIAESAAGEAYNHYRVTDVTETATTIESSSEVSRDISTNVSVLGVEGTTASTTIKGNNPTLNSMIQKHLEMNGFQATISSETTIQSGVSIVYTDDQAAQFFNGGDLTSLSSLSKTAKTEKFTSYAQAIRNGLNEYNTNKNVWLWDSSAVRDTPDETINFLTKHHVDNVYLHYNPLVEDSYPYFISKLTEQGIKVHALMGAPKWALESNLSIGKHRMDLVMEYNASVSQENAKFIGIHFDIEPHVLDEWDTDRAGTIQQWSNTSQEYISYAKQNGFMVGSDLPFWTDGKSVEPYYPGFYKEMIDRNDYVTVMAYRNTALGSNSITSLSENEVLYANSPKVEIGVELKPHYLDYVSFDNKTYLEMEQELSKVRSFYQKATGFNGITYHSFAEWKALEER</sequence>
<dbReference type="EMBL" id="AVPF01000015">
    <property type="protein sequence ID" value="KGX89496.1"/>
    <property type="molecule type" value="Genomic_DNA"/>
</dbReference>
<gene>
    <name evidence="1" type="ORF">N783_06365</name>
</gene>
<accession>A0A0A5G8Q0</accession>
<name>A0A0A5G8Q0_9BACI</name>
<protein>
    <submittedName>
        <fullName evidence="1">Uncharacterized protein</fullName>
    </submittedName>
</protein>
<reference evidence="1 2" key="1">
    <citation type="submission" date="2013-08" db="EMBL/GenBank/DDBJ databases">
        <authorList>
            <person name="Huang J."/>
            <person name="Wang G."/>
        </authorList>
    </citation>
    <scope>NUCLEOTIDE SEQUENCE [LARGE SCALE GENOMIC DNA]</scope>
    <source>
        <strain evidence="1 2">BH030004</strain>
    </source>
</reference>
<comment type="caution">
    <text evidence="1">The sequence shown here is derived from an EMBL/GenBank/DDBJ whole genome shotgun (WGS) entry which is preliminary data.</text>
</comment>
<evidence type="ECO:0000313" key="2">
    <source>
        <dbReference type="Proteomes" id="UP000030403"/>
    </source>
</evidence>